<protein>
    <recommendedName>
        <fullName evidence="2">Bacteriophage protein</fullName>
    </recommendedName>
</protein>
<gene>
    <name evidence="1" type="ORF">ARTV_2533</name>
</gene>
<evidence type="ECO:0008006" key="2">
    <source>
        <dbReference type="Google" id="ProtNLM"/>
    </source>
</evidence>
<evidence type="ECO:0000313" key="1">
    <source>
        <dbReference type="EMBL" id="SSW96219.1"/>
    </source>
</evidence>
<sequence length="172" mass="18532">MMKPYLYRMPVGIAGAISRYRDLTTEPVLLKSNNGFSAYGLAGKYDCDYFAPLSEGDTADVIKGIYIRPYPTTQTQGFIRQVGFEKNFTGDALKRGYVTVNVGVDSGTIKKGAPVYVRIAGATDKSPLGAFLIAEEKTGEGESAKVNTVILPNAEFTGHGDADGNVEISYKI</sequence>
<dbReference type="AlphaFoldDB" id="A0A3B0MJM1"/>
<name>A0A3B0MJM1_9GAMM</name>
<dbReference type="InterPro" id="IPR056914">
    <property type="entry name" value="Gp53-like"/>
</dbReference>
<organism evidence="1">
    <name type="scientific">Arsenophonus endosymbiont of Trialeurodes vaporariorum</name>
    <dbReference type="NCBI Taxonomy" id="235567"/>
    <lineage>
        <taxon>Bacteria</taxon>
        <taxon>Pseudomonadati</taxon>
        <taxon>Pseudomonadota</taxon>
        <taxon>Gammaproteobacteria</taxon>
        <taxon>Enterobacterales</taxon>
        <taxon>Morganellaceae</taxon>
        <taxon>Arsenophonus</taxon>
    </lineage>
</organism>
<accession>A0A3B0MJM1</accession>
<proteinExistence type="predicted"/>
<dbReference type="Pfam" id="PF23982">
    <property type="entry name" value="XM1_gp53_minor_capsid"/>
    <property type="match status" value="1"/>
</dbReference>
<dbReference type="EMBL" id="UFQR01000011">
    <property type="protein sequence ID" value="SSW96219.1"/>
    <property type="molecule type" value="Genomic_DNA"/>
</dbReference>
<reference evidence="1" key="1">
    <citation type="submission" date="2018-04" db="EMBL/GenBank/DDBJ databases">
        <authorList>
            <person name="Go L.Y."/>
            <person name="Mitchell J.A."/>
        </authorList>
    </citation>
    <scope>NUCLEOTIDE SEQUENCE</scope>
    <source>
        <strain evidence="1">ARTV</strain>
    </source>
</reference>